<dbReference type="EMBL" id="JANAVB010023995">
    <property type="protein sequence ID" value="KAJ6822806.1"/>
    <property type="molecule type" value="Genomic_DNA"/>
</dbReference>
<dbReference type="AlphaFoldDB" id="A0AAX6G234"/>
<accession>A0AAX6G234</accession>
<reference evidence="1" key="1">
    <citation type="journal article" date="2023" name="GigaByte">
        <title>Genome assembly of the bearded iris, Iris pallida Lam.</title>
        <authorList>
            <person name="Bruccoleri R.E."/>
            <person name="Oakeley E.J."/>
            <person name="Faust A.M.E."/>
            <person name="Altorfer M."/>
            <person name="Dessus-Babus S."/>
            <person name="Burckhardt D."/>
            <person name="Oertli M."/>
            <person name="Naumann U."/>
            <person name="Petersen F."/>
            <person name="Wong J."/>
        </authorList>
    </citation>
    <scope>NUCLEOTIDE SEQUENCE</scope>
    <source>
        <strain evidence="1">GSM-AAB239-AS_SAM_17_03QT</strain>
    </source>
</reference>
<dbReference type="Gene3D" id="3.60.10.10">
    <property type="entry name" value="Endonuclease/exonuclease/phosphatase"/>
    <property type="match status" value="1"/>
</dbReference>
<comment type="caution">
    <text evidence="1">The sequence shown here is derived from an EMBL/GenBank/DDBJ whole genome shotgun (WGS) entry which is preliminary data.</text>
</comment>
<dbReference type="PANTHER" id="PTHR33710">
    <property type="entry name" value="BNAC02G09200D PROTEIN"/>
    <property type="match status" value="1"/>
</dbReference>
<dbReference type="PANTHER" id="PTHR33710:SF79">
    <property type="entry name" value="OS06G0205337 PROTEIN"/>
    <property type="match status" value="1"/>
</dbReference>
<protein>
    <recommendedName>
        <fullName evidence="3">Endonuclease/exonuclease/phosphatase domain-containing protein</fullName>
    </recommendedName>
</protein>
<evidence type="ECO:0000313" key="2">
    <source>
        <dbReference type="Proteomes" id="UP001140949"/>
    </source>
</evidence>
<organism evidence="1 2">
    <name type="scientific">Iris pallida</name>
    <name type="common">Sweet iris</name>
    <dbReference type="NCBI Taxonomy" id="29817"/>
    <lineage>
        <taxon>Eukaryota</taxon>
        <taxon>Viridiplantae</taxon>
        <taxon>Streptophyta</taxon>
        <taxon>Embryophyta</taxon>
        <taxon>Tracheophyta</taxon>
        <taxon>Spermatophyta</taxon>
        <taxon>Magnoliopsida</taxon>
        <taxon>Liliopsida</taxon>
        <taxon>Asparagales</taxon>
        <taxon>Iridaceae</taxon>
        <taxon>Iridoideae</taxon>
        <taxon>Irideae</taxon>
        <taxon>Iris</taxon>
    </lineage>
</organism>
<dbReference type="SUPFAM" id="SSF56219">
    <property type="entry name" value="DNase I-like"/>
    <property type="match status" value="1"/>
</dbReference>
<name>A0AAX6G234_IRIPA</name>
<gene>
    <name evidence="1" type="ORF">M6B38_387455</name>
</gene>
<dbReference type="Proteomes" id="UP001140949">
    <property type="component" value="Unassembled WGS sequence"/>
</dbReference>
<evidence type="ECO:0000313" key="1">
    <source>
        <dbReference type="EMBL" id="KAJ6822806.1"/>
    </source>
</evidence>
<reference evidence="1" key="2">
    <citation type="submission" date="2023-04" db="EMBL/GenBank/DDBJ databases">
        <authorList>
            <person name="Bruccoleri R.E."/>
            <person name="Oakeley E.J."/>
            <person name="Faust A.-M."/>
            <person name="Dessus-Babus S."/>
            <person name="Altorfer M."/>
            <person name="Burckhardt D."/>
            <person name="Oertli M."/>
            <person name="Naumann U."/>
            <person name="Petersen F."/>
            <person name="Wong J."/>
        </authorList>
    </citation>
    <scope>NUCLEOTIDE SEQUENCE</scope>
    <source>
        <strain evidence="1">GSM-AAB239-AS_SAM_17_03QT</strain>
        <tissue evidence="1">Leaf</tissue>
    </source>
</reference>
<proteinExistence type="predicted"/>
<sequence length="304" mass="34953">MKLGFSHAHATSRDIWVSWDSSLTTSVVADHAQVVTLTLVHTRLREQVMLSIVHGGRTTQLTRSLWEELLRVRNSFPSLPLISTRDFNAISSSVEKSGSLLPSSGSMREFNHFVGEANPTAIPFHGRASHLDEIPEGQNRQLSRLDRALANPQWYDLVHSSEESHLNRFKFDHSPLLLEIIIDQPRIKKSFRYLNCWSSHIEFLEIVETTWTSVNHSKPLKRVAFRLKTAQKALSQWSRHSFRDIFQSLRDAEDEVTQVELAFDITNLPVLRSSLNKARAHLKLCIANELSFWKQKARLRWDVA</sequence>
<evidence type="ECO:0008006" key="3">
    <source>
        <dbReference type="Google" id="ProtNLM"/>
    </source>
</evidence>
<keyword evidence="2" id="KW-1185">Reference proteome</keyword>
<dbReference type="InterPro" id="IPR036691">
    <property type="entry name" value="Endo/exonu/phosph_ase_sf"/>
</dbReference>